<feature type="region of interest" description="Disordered" evidence="1">
    <location>
        <begin position="308"/>
        <end position="330"/>
    </location>
</feature>
<name>A0ABR2ZBF4_9AGAR</name>
<feature type="compositionally biased region" description="Low complexity" evidence="1">
    <location>
        <begin position="308"/>
        <end position="329"/>
    </location>
</feature>
<keyword evidence="3" id="KW-1185">Reference proteome</keyword>
<gene>
    <name evidence="2" type="ORF">AAF712_014699</name>
</gene>
<evidence type="ECO:0000313" key="3">
    <source>
        <dbReference type="Proteomes" id="UP001437256"/>
    </source>
</evidence>
<comment type="caution">
    <text evidence="2">The sequence shown here is derived from an EMBL/GenBank/DDBJ whole genome shotgun (WGS) entry which is preliminary data.</text>
</comment>
<proteinExistence type="predicted"/>
<evidence type="ECO:0000256" key="1">
    <source>
        <dbReference type="SAM" id="MobiDB-lite"/>
    </source>
</evidence>
<protein>
    <submittedName>
        <fullName evidence="2">Uncharacterized protein</fullName>
    </submittedName>
</protein>
<organism evidence="2 3">
    <name type="scientific">Marasmius tenuissimus</name>
    <dbReference type="NCBI Taxonomy" id="585030"/>
    <lineage>
        <taxon>Eukaryota</taxon>
        <taxon>Fungi</taxon>
        <taxon>Dikarya</taxon>
        <taxon>Basidiomycota</taxon>
        <taxon>Agaricomycotina</taxon>
        <taxon>Agaricomycetes</taxon>
        <taxon>Agaricomycetidae</taxon>
        <taxon>Agaricales</taxon>
        <taxon>Marasmiineae</taxon>
        <taxon>Marasmiaceae</taxon>
        <taxon>Marasmius</taxon>
    </lineage>
</organism>
<dbReference type="EMBL" id="JBBXMP010000293">
    <property type="protein sequence ID" value="KAL0058628.1"/>
    <property type="molecule type" value="Genomic_DNA"/>
</dbReference>
<accession>A0ABR2ZBF4</accession>
<evidence type="ECO:0000313" key="2">
    <source>
        <dbReference type="EMBL" id="KAL0058628.1"/>
    </source>
</evidence>
<dbReference type="Proteomes" id="UP001437256">
    <property type="component" value="Unassembled WGS sequence"/>
</dbReference>
<sequence length="430" mass="47310">MPVIPQYLVKGMGPLSYAISEQRPCLLPTSDGDNVNLSNDDLFLILSGRGLGVLVDELGSSATTNNHLHDFDAFSILNFLDHHSPRSTLPAKQPLTTYDSKPYQPPADMRGLKCDHLHVRWEAVDPDMNPEELACTPVYSPKDPIEDASLTFGSAIIGDNKLFERAVLLTVVLIVGDQSYVACATNRIARPVCLVMYTRLLASLFPGLFSPHAQLAALIAPELVGMTRAGSYTIREKLSFLYRTPKGYSGLRPQIDLSYLPGIREGVAEPSQTFPMLHNPTGLGDWVKAHRIPRDILTNIDSVIVAQSSRRQWPPQSSSSTSGSTPRASMINSDTFTLMAPSPKREETKARISDSWFLQDEGNTSTINEEERHVRESLTLVREKVMRAAATAASIDKVVEAPCLCQKIQRLWKRCTSRGAGHEGAVSSEL</sequence>
<reference evidence="2 3" key="1">
    <citation type="submission" date="2024-05" db="EMBL/GenBank/DDBJ databases">
        <title>A draft genome resource for the thread blight pathogen Marasmius tenuissimus strain MS-2.</title>
        <authorList>
            <person name="Yulfo-Soto G.E."/>
            <person name="Baruah I.K."/>
            <person name="Amoako-Attah I."/>
            <person name="Bukari Y."/>
            <person name="Meinhardt L.W."/>
            <person name="Bailey B.A."/>
            <person name="Cohen S.P."/>
        </authorList>
    </citation>
    <scope>NUCLEOTIDE SEQUENCE [LARGE SCALE GENOMIC DNA]</scope>
    <source>
        <strain evidence="2 3">MS-2</strain>
    </source>
</reference>